<organism evidence="7 8">
    <name type="scientific">Penicillium hetheringtonii</name>
    <dbReference type="NCBI Taxonomy" id="911720"/>
    <lineage>
        <taxon>Eukaryota</taxon>
        <taxon>Fungi</taxon>
        <taxon>Dikarya</taxon>
        <taxon>Ascomycota</taxon>
        <taxon>Pezizomycotina</taxon>
        <taxon>Eurotiomycetes</taxon>
        <taxon>Eurotiomycetidae</taxon>
        <taxon>Eurotiales</taxon>
        <taxon>Aspergillaceae</taxon>
        <taxon>Penicillium</taxon>
    </lineage>
</organism>
<dbReference type="Proteomes" id="UP001216150">
    <property type="component" value="Unassembled WGS sequence"/>
</dbReference>
<evidence type="ECO:0000256" key="5">
    <source>
        <dbReference type="ARBA" id="ARBA00023043"/>
    </source>
</evidence>
<evidence type="ECO:0000313" key="8">
    <source>
        <dbReference type="Proteomes" id="UP001216150"/>
    </source>
</evidence>
<evidence type="ECO:0000313" key="7">
    <source>
        <dbReference type="EMBL" id="KAJ5599718.1"/>
    </source>
</evidence>
<accession>A0AAD6H1P8</accession>
<proteinExistence type="predicted"/>
<dbReference type="SMART" id="SM00248">
    <property type="entry name" value="ANK"/>
    <property type="match status" value="9"/>
</dbReference>
<reference evidence="7 8" key="1">
    <citation type="journal article" date="2023" name="IMA Fungus">
        <title>Comparative genomic study of the Penicillium genus elucidates a diverse pangenome and 15 lateral gene transfer events.</title>
        <authorList>
            <person name="Petersen C."/>
            <person name="Sorensen T."/>
            <person name="Nielsen M.R."/>
            <person name="Sondergaard T.E."/>
            <person name="Sorensen J.L."/>
            <person name="Fitzpatrick D.A."/>
            <person name="Frisvad J.C."/>
            <person name="Nielsen K.L."/>
        </authorList>
    </citation>
    <scope>NUCLEOTIDE SEQUENCE [LARGE SCALE GENOMIC DNA]</scope>
    <source>
        <strain evidence="7 8">IBT 29057</strain>
    </source>
</reference>
<evidence type="ECO:0000256" key="6">
    <source>
        <dbReference type="PROSITE-ProRule" id="PRU00023"/>
    </source>
</evidence>
<evidence type="ECO:0000256" key="3">
    <source>
        <dbReference type="ARBA" id="ARBA00022771"/>
    </source>
</evidence>
<keyword evidence="5 6" id="KW-0040">ANK repeat</keyword>
<keyword evidence="3" id="KW-0863">Zinc-finger</keyword>
<dbReference type="PANTHER" id="PTHR24189">
    <property type="entry name" value="MYOTROPHIN"/>
    <property type="match status" value="1"/>
</dbReference>
<keyword evidence="8" id="KW-1185">Reference proteome</keyword>
<feature type="repeat" description="ANK" evidence="6">
    <location>
        <begin position="14"/>
        <end position="46"/>
    </location>
</feature>
<evidence type="ECO:0000256" key="4">
    <source>
        <dbReference type="ARBA" id="ARBA00022833"/>
    </source>
</evidence>
<dbReference type="Pfam" id="PF12796">
    <property type="entry name" value="Ank_2"/>
    <property type="match status" value="3"/>
</dbReference>
<feature type="repeat" description="ANK" evidence="6">
    <location>
        <begin position="252"/>
        <end position="284"/>
    </location>
</feature>
<dbReference type="PROSITE" id="PS50088">
    <property type="entry name" value="ANK_REPEAT"/>
    <property type="match status" value="6"/>
</dbReference>
<feature type="repeat" description="ANK" evidence="6">
    <location>
        <begin position="47"/>
        <end position="79"/>
    </location>
</feature>
<sequence>MLSAGLNPNDSISGDESLLTIAVEAGVLENVRTLIDAGADVDAMGRFGNSVASSAVYTGHADILELLFEKGASINFKVYEEPPLLAATQFRHEDVVEVLLAWNVDINEAGTPDAYSGTPLAWAARIPDENIFYQLFHAKAKTDFIAPDGMTLLHWAAKGGNEQIVSTILEEGADPHVADTWGTTPLASAFSGLRYSRGPEIVKIFMKHNVDIERRIDADGNTALCLAASLGLTEPMQLLLEANADPSAKNRKGQTPIHLATQKGFIHAVYAVLKYGQRDGVSSNPVSFIDEPDEKGRTPLFLATLYAQKDIVELLLYYGSSAQQTATCANRTPLSATQEHLQTSYGSNDEDVHATWKLLNQESIQVIDCEKMRTTVREWEDFEATCDTCESPISSYDTLYHCDICAQNNFDLCQECVSDGETCLDRTHTWRRMIIVGDRWKYVSDSLDQESTMEEFAHLRVT</sequence>
<gene>
    <name evidence="7" type="ORF">N7450_000785</name>
</gene>
<dbReference type="InterPro" id="IPR036770">
    <property type="entry name" value="Ankyrin_rpt-contain_sf"/>
</dbReference>
<dbReference type="SUPFAM" id="SSF48403">
    <property type="entry name" value="Ankyrin repeat"/>
    <property type="match status" value="1"/>
</dbReference>
<dbReference type="InterPro" id="IPR043145">
    <property type="entry name" value="Znf_ZZ_sf"/>
</dbReference>
<evidence type="ECO:0000256" key="2">
    <source>
        <dbReference type="ARBA" id="ARBA00022737"/>
    </source>
</evidence>
<dbReference type="GO" id="GO:0008270">
    <property type="term" value="F:zinc ion binding"/>
    <property type="evidence" value="ECO:0007669"/>
    <property type="project" value="UniProtKB-KW"/>
</dbReference>
<feature type="repeat" description="ANK" evidence="6">
    <location>
        <begin position="295"/>
        <end position="327"/>
    </location>
</feature>
<keyword evidence="1" id="KW-0479">Metal-binding</keyword>
<feature type="repeat" description="ANK" evidence="6">
    <location>
        <begin position="219"/>
        <end position="251"/>
    </location>
</feature>
<dbReference type="SUPFAM" id="SSF57850">
    <property type="entry name" value="RING/U-box"/>
    <property type="match status" value="1"/>
</dbReference>
<dbReference type="EMBL" id="JAQJAC010000001">
    <property type="protein sequence ID" value="KAJ5599718.1"/>
    <property type="molecule type" value="Genomic_DNA"/>
</dbReference>
<dbReference type="Gene3D" id="1.25.40.20">
    <property type="entry name" value="Ankyrin repeat-containing domain"/>
    <property type="match status" value="1"/>
</dbReference>
<protein>
    <recommendedName>
        <fullName evidence="9">ZZ-type domain-containing protein</fullName>
    </recommendedName>
</protein>
<keyword evidence="4" id="KW-0862">Zinc</keyword>
<comment type="caution">
    <text evidence="7">The sequence shown here is derived from an EMBL/GenBank/DDBJ whole genome shotgun (WGS) entry which is preliminary data.</text>
</comment>
<dbReference type="InterPro" id="IPR002110">
    <property type="entry name" value="Ankyrin_rpt"/>
</dbReference>
<dbReference type="InterPro" id="IPR050745">
    <property type="entry name" value="Multifunctional_regulatory"/>
</dbReference>
<keyword evidence="2" id="KW-0677">Repeat</keyword>
<dbReference type="PANTHER" id="PTHR24189:SF50">
    <property type="entry name" value="ANKYRIN REPEAT AND SOCS BOX PROTEIN 2"/>
    <property type="match status" value="1"/>
</dbReference>
<name>A0AAD6H1P8_9EURO</name>
<dbReference type="Gene3D" id="3.30.60.90">
    <property type="match status" value="1"/>
</dbReference>
<evidence type="ECO:0008006" key="9">
    <source>
        <dbReference type="Google" id="ProtNLM"/>
    </source>
</evidence>
<feature type="repeat" description="ANK" evidence="6">
    <location>
        <begin position="148"/>
        <end position="180"/>
    </location>
</feature>
<evidence type="ECO:0000256" key="1">
    <source>
        <dbReference type="ARBA" id="ARBA00022723"/>
    </source>
</evidence>
<dbReference type="PROSITE" id="PS50297">
    <property type="entry name" value="ANK_REP_REGION"/>
    <property type="match status" value="4"/>
</dbReference>
<dbReference type="AlphaFoldDB" id="A0AAD6H1P8"/>